<proteinExistence type="predicted"/>
<feature type="domain" description="Phage tail collar" evidence="1">
    <location>
        <begin position="7"/>
        <end position="63"/>
    </location>
</feature>
<dbReference type="SUPFAM" id="SSF88874">
    <property type="entry name" value="Receptor-binding domain of short tail fibre protein gp12"/>
    <property type="match status" value="1"/>
</dbReference>
<organism evidence="2 3">
    <name type="scientific">Cohnella zeiphila</name>
    <dbReference type="NCBI Taxonomy" id="2761120"/>
    <lineage>
        <taxon>Bacteria</taxon>
        <taxon>Bacillati</taxon>
        <taxon>Bacillota</taxon>
        <taxon>Bacilli</taxon>
        <taxon>Bacillales</taxon>
        <taxon>Paenibacillaceae</taxon>
        <taxon>Cohnella</taxon>
    </lineage>
</organism>
<dbReference type="EMBL" id="JACJVO010000046">
    <property type="protein sequence ID" value="MBB6735256.1"/>
    <property type="molecule type" value="Genomic_DNA"/>
</dbReference>
<comment type="caution">
    <text evidence="2">The sequence shown here is derived from an EMBL/GenBank/DDBJ whole genome shotgun (WGS) entry which is preliminary data.</text>
</comment>
<dbReference type="Gene3D" id="3.90.1340.10">
    <property type="entry name" value="Phage tail collar domain"/>
    <property type="match status" value="1"/>
</dbReference>
<dbReference type="Proteomes" id="UP000564644">
    <property type="component" value="Unassembled WGS sequence"/>
</dbReference>
<sequence length="166" mass="17377">MSTPYLGEIRMFAGTFAPQGWALCEGQLLSISTNYELYMLIGTLYGGDGVTTFALPDLRGRVPVHYDDSEDSLGLAVSGGTENVTLLADELPAHTHPPYASMYNGNAQSPSGAVWAVSPNYADGSAGAPVAMNGQLLANAGGGWPHNNVMPSLPISFIISLDGLFP</sequence>
<dbReference type="RefSeq" id="WP_185132913.1">
    <property type="nucleotide sequence ID" value="NZ_JACJVO010000046.1"/>
</dbReference>
<dbReference type="Pfam" id="PF07484">
    <property type="entry name" value="Collar"/>
    <property type="match status" value="1"/>
</dbReference>
<gene>
    <name evidence="2" type="ORF">H7C18_30520</name>
</gene>
<keyword evidence="3" id="KW-1185">Reference proteome</keyword>
<dbReference type="InterPro" id="IPR011083">
    <property type="entry name" value="Phage_tail_collar_dom"/>
</dbReference>
<reference evidence="2 3" key="1">
    <citation type="submission" date="2020-08" db="EMBL/GenBank/DDBJ databases">
        <title>Cohnella phylogeny.</title>
        <authorList>
            <person name="Dunlap C."/>
        </authorList>
    </citation>
    <scope>NUCLEOTIDE SEQUENCE [LARGE SCALE GENOMIC DNA]</scope>
    <source>
        <strain evidence="2 3">CBP 2801</strain>
    </source>
</reference>
<evidence type="ECO:0000259" key="1">
    <source>
        <dbReference type="Pfam" id="PF07484"/>
    </source>
</evidence>
<dbReference type="AlphaFoldDB" id="A0A7X0SSE6"/>
<accession>A0A7X0SSE6</accession>
<name>A0A7X0SSE6_9BACL</name>
<evidence type="ECO:0000313" key="3">
    <source>
        <dbReference type="Proteomes" id="UP000564644"/>
    </source>
</evidence>
<protein>
    <submittedName>
        <fullName evidence="2">Phage tail protein</fullName>
    </submittedName>
</protein>
<dbReference type="InterPro" id="IPR037053">
    <property type="entry name" value="Phage_tail_collar_dom_sf"/>
</dbReference>
<evidence type="ECO:0000313" key="2">
    <source>
        <dbReference type="EMBL" id="MBB6735256.1"/>
    </source>
</evidence>